<protein>
    <recommendedName>
        <fullName evidence="3">Phage tail protein</fullName>
    </recommendedName>
</protein>
<dbReference type="RefSeq" id="WP_334316013.1">
    <property type="nucleotide sequence ID" value="NZ_CP065938.1"/>
</dbReference>
<dbReference type="EMBL" id="CP065938">
    <property type="protein sequence ID" value="UWX06407.1"/>
    <property type="molecule type" value="Genomic_DNA"/>
</dbReference>
<sequence>MQTKRTIQGEAWDIIAKSKYGSEYEMHTLLAENPACLDTLLFSGNIPVNVPEKEKTTVKIPATWE</sequence>
<keyword evidence="2" id="KW-1185">Reference proteome</keyword>
<evidence type="ECO:0008006" key="3">
    <source>
        <dbReference type="Google" id="ProtNLM"/>
    </source>
</evidence>
<evidence type="ECO:0000313" key="1">
    <source>
        <dbReference type="EMBL" id="UWX06407.1"/>
    </source>
</evidence>
<reference evidence="1" key="1">
    <citation type="submission" date="2020-12" db="EMBL/GenBank/DDBJ databases">
        <title>Taurinivorans muris gen. nov., sp. nov., fundamental and realized metabolic niche of a ubiquitous sulfidogenic bacterium in the murine intestine.</title>
        <authorList>
            <person name="Ye H."/>
            <person name="Hanson B.T."/>
            <person name="Loy A."/>
        </authorList>
    </citation>
    <scope>NUCLEOTIDE SEQUENCE</scope>
    <source>
        <strain evidence="1">LT0009</strain>
    </source>
</reference>
<evidence type="ECO:0000313" key="2">
    <source>
        <dbReference type="Proteomes" id="UP001058120"/>
    </source>
</evidence>
<gene>
    <name evidence="1" type="ORF">JBF11_03590</name>
</gene>
<proteinExistence type="predicted"/>
<organism evidence="1 2">
    <name type="scientific">Taurinivorans muris</name>
    <dbReference type="NCBI Taxonomy" id="2787751"/>
    <lineage>
        <taxon>Bacteria</taxon>
        <taxon>Pseudomonadati</taxon>
        <taxon>Thermodesulfobacteriota</taxon>
        <taxon>Desulfovibrionia</taxon>
        <taxon>Desulfovibrionales</taxon>
        <taxon>Desulfovibrionaceae</taxon>
        <taxon>Taurinivorans</taxon>
    </lineage>
</organism>
<name>A0ABY5Y2J0_9BACT</name>
<accession>A0ABY5Y2J0</accession>
<dbReference type="Proteomes" id="UP001058120">
    <property type="component" value="Chromosome"/>
</dbReference>